<dbReference type="GeneTree" id="ENSGT01150000286904"/>
<name>A0A3Q3EQ04_KRYMA</name>
<proteinExistence type="predicted"/>
<keyword evidence="2" id="KW-0677">Repeat</keyword>
<dbReference type="Pfam" id="PF13516">
    <property type="entry name" value="LRR_6"/>
    <property type="match status" value="4"/>
</dbReference>
<evidence type="ECO:0000313" key="3">
    <source>
        <dbReference type="Ensembl" id="ENSKMAP00000003862.1"/>
    </source>
</evidence>
<sequence length="359" mass="38969">SSGSLSSDKLSPAQWSALAFILLTSGKILDHCSLSEISCSSLGSALKSNPSHLSYLDLRDNNLQDSGVKQLCGFLESPQCGLETLSLWSCSLSEISCSSLGSALKSNPSHLSELNLSENNLQDSGVKQLCGFLKSPQCRLETLRSDVHLSLTHVVEFSLTRGQRVLSFGIFIKAVQLRNIHCGLSAISCSSLGSALKSNPSHLRHLDLSDNNLQNSGCSKPVTLGIPCWFIVCSLFVCCCLVGCPRSVFLVPVFRVPLSEISCSFLGSALKSNPSHLRKLDLRDNNLQDSGVKQLCGFLESMFNTHYSEVQPLLSERIEPWLKQPAGSRCSAAVGSCEESRLQPADFVVSRRLESFLLL</sequence>
<reference evidence="3" key="2">
    <citation type="submission" date="2025-09" db="UniProtKB">
        <authorList>
            <consortium name="Ensembl"/>
        </authorList>
    </citation>
    <scope>IDENTIFICATION</scope>
</reference>
<reference evidence="3" key="1">
    <citation type="submission" date="2025-08" db="UniProtKB">
        <authorList>
            <consortium name="Ensembl"/>
        </authorList>
    </citation>
    <scope>IDENTIFICATION</scope>
</reference>
<keyword evidence="1" id="KW-0433">Leucine-rich repeat</keyword>
<evidence type="ECO:0008006" key="5">
    <source>
        <dbReference type="Google" id="ProtNLM"/>
    </source>
</evidence>
<dbReference type="SUPFAM" id="SSF52047">
    <property type="entry name" value="RNI-like"/>
    <property type="match status" value="1"/>
</dbReference>
<dbReference type="Proteomes" id="UP000264800">
    <property type="component" value="Unplaced"/>
</dbReference>
<dbReference type="InterPro" id="IPR032675">
    <property type="entry name" value="LRR_dom_sf"/>
</dbReference>
<dbReference type="OMA" id="LANCKFG"/>
<keyword evidence="4" id="KW-1185">Reference proteome</keyword>
<evidence type="ECO:0000256" key="1">
    <source>
        <dbReference type="ARBA" id="ARBA00022614"/>
    </source>
</evidence>
<evidence type="ECO:0000313" key="4">
    <source>
        <dbReference type="Proteomes" id="UP000264800"/>
    </source>
</evidence>
<evidence type="ECO:0000256" key="2">
    <source>
        <dbReference type="ARBA" id="ARBA00022737"/>
    </source>
</evidence>
<dbReference type="InterPro" id="IPR001611">
    <property type="entry name" value="Leu-rich_rpt"/>
</dbReference>
<dbReference type="Gene3D" id="3.80.10.10">
    <property type="entry name" value="Ribonuclease Inhibitor"/>
    <property type="match status" value="2"/>
</dbReference>
<dbReference type="PANTHER" id="PTHR24106">
    <property type="entry name" value="NACHT, LRR AND CARD DOMAINS-CONTAINING"/>
    <property type="match status" value="1"/>
</dbReference>
<protein>
    <recommendedName>
        <fullName evidence="5">NACHT LRR and PYD domain-containing protein</fullName>
    </recommendedName>
</protein>
<accession>A0A3Q3EQ04</accession>
<dbReference type="AlphaFoldDB" id="A0A3Q3EQ04"/>
<dbReference type="Ensembl" id="ENSKMAT00000003937.1">
    <property type="protein sequence ID" value="ENSKMAP00000003862.1"/>
    <property type="gene ID" value="ENSKMAG00000002925.1"/>
</dbReference>
<dbReference type="InterPro" id="IPR051261">
    <property type="entry name" value="NLR"/>
</dbReference>
<dbReference type="SMART" id="SM00368">
    <property type="entry name" value="LRR_RI"/>
    <property type="match status" value="4"/>
</dbReference>
<organism evidence="3 4">
    <name type="scientific">Kryptolebias marmoratus</name>
    <name type="common">Mangrove killifish</name>
    <name type="synonym">Rivulus marmoratus</name>
    <dbReference type="NCBI Taxonomy" id="37003"/>
    <lineage>
        <taxon>Eukaryota</taxon>
        <taxon>Metazoa</taxon>
        <taxon>Chordata</taxon>
        <taxon>Craniata</taxon>
        <taxon>Vertebrata</taxon>
        <taxon>Euteleostomi</taxon>
        <taxon>Actinopterygii</taxon>
        <taxon>Neopterygii</taxon>
        <taxon>Teleostei</taxon>
        <taxon>Neoteleostei</taxon>
        <taxon>Acanthomorphata</taxon>
        <taxon>Ovalentaria</taxon>
        <taxon>Atherinomorphae</taxon>
        <taxon>Cyprinodontiformes</taxon>
        <taxon>Rivulidae</taxon>
        <taxon>Kryptolebias</taxon>
    </lineage>
</organism>